<sequence>MNAKANKNQGSCIEPSYYQAVTKAIRTQAVQILKEGTVAGLVGYLPGRRKGTARPALITTPEEAEKLIFSPACVNNLSVYLTKSKKGVLKQGRIGIVAKGCDMRALAGLMGESQIKREDLFIIAVDCAGVYGSGAERSETVTEANIARKCLECSVHHPEGADFVAGSATDLSGLTPLEAEEMARIEALPQAERWAFWKEHFSRCIRCMACRQVCPFCYCEQCLCDKNRPQAVESSPRPAGNTAWHIVRAMHLAGRCGGCAECERVCPMDIPLNLLNRRMAKELKELYDYEAGLAPAEKGPLTQYREDDDQSFIK</sequence>
<keyword evidence="2" id="KW-0408">Iron</keyword>
<keyword evidence="1" id="KW-0479">Metal-binding</keyword>
<proteinExistence type="predicted"/>
<dbReference type="KEGG" id="gbn:GEOBRER4_00260"/>
<dbReference type="GO" id="GO:0046872">
    <property type="term" value="F:metal ion binding"/>
    <property type="evidence" value="ECO:0007669"/>
    <property type="project" value="UniProtKB-KW"/>
</dbReference>
<dbReference type="GO" id="GO:0051536">
    <property type="term" value="F:iron-sulfur cluster binding"/>
    <property type="evidence" value="ECO:0007669"/>
    <property type="project" value="UniProtKB-KW"/>
</dbReference>
<dbReference type="InterPro" id="IPR009051">
    <property type="entry name" value="Helical_ferredxn"/>
</dbReference>
<evidence type="ECO:0000259" key="4">
    <source>
        <dbReference type="PROSITE" id="PS51379"/>
    </source>
</evidence>
<feature type="domain" description="4Fe-4S ferredoxin-type" evidence="4">
    <location>
        <begin position="247"/>
        <end position="277"/>
    </location>
</feature>
<dbReference type="InterPro" id="IPR017896">
    <property type="entry name" value="4Fe4S_Fe-S-bd"/>
</dbReference>
<evidence type="ECO:0000256" key="2">
    <source>
        <dbReference type="ARBA" id="ARBA00023004"/>
    </source>
</evidence>
<dbReference type="InterPro" id="IPR017900">
    <property type="entry name" value="4Fe4S_Fe_S_CS"/>
</dbReference>
<name>A0A6S6LZ86_9BACT</name>
<protein>
    <submittedName>
        <fullName evidence="5">Coenzyme F420-reducing hydrogenase, beta subunit</fullName>
    </submittedName>
</protein>
<accession>A0A6S6LZ86</accession>
<gene>
    <name evidence="5" type="ORF">GEOBRER4_n0028</name>
</gene>
<evidence type="ECO:0000313" key="5">
    <source>
        <dbReference type="EMBL" id="BCG45276.1"/>
    </source>
</evidence>
<dbReference type="PROSITE" id="PS51379">
    <property type="entry name" value="4FE4S_FER_2"/>
    <property type="match status" value="2"/>
</dbReference>
<dbReference type="AlphaFoldDB" id="A0A6S6LZ86"/>
<dbReference type="EMBL" id="AP023213">
    <property type="protein sequence ID" value="BCG45276.1"/>
    <property type="molecule type" value="Genomic_DNA"/>
</dbReference>
<dbReference type="SUPFAM" id="SSF46548">
    <property type="entry name" value="alpha-helical ferredoxin"/>
    <property type="match status" value="1"/>
</dbReference>
<keyword evidence="3" id="KW-0411">Iron-sulfur</keyword>
<organism evidence="5 6">
    <name type="scientific">Citrifermentans bremense</name>
    <dbReference type="NCBI Taxonomy" id="60035"/>
    <lineage>
        <taxon>Bacteria</taxon>
        <taxon>Pseudomonadati</taxon>
        <taxon>Thermodesulfobacteriota</taxon>
        <taxon>Desulfuromonadia</taxon>
        <taxon>Geobacterales</taxon>
        <taxon>Geobacteraceae</taxon>
        <taxon>Citrifermentans</taxon>
    </lineage>
</organism>
<dbReference type="PROSITE" id="PS00198">
    <property type="entry name" value="4FE4S_FER_1"/>
    <property type="match status" value="2"/>
</dbReference>
<dbReference type="RefSeq" id="WP_185243721.1">
    <property type="nucleotide sequence ID" value="NZ_AP023213.1"/>
</dbReference>
<feature type="domain" description="4Fe-4S ferredoxin-type" evidence="4">
    <location>
        <begin position="194"/>
        <end position="216"/>
    </location>
</feature>
<evidence type="ECO:0000256" key="1">
    <source>
        <dbReference type="ARBA" id="ARBA00022723"/>
    </source>
</evidence>
<reference evidence="5 6" key="1">
    <citation type="submission" date="2020-06" db="EMBL/GenBank/DDBJ databases">
        <title>Interaction of electrochemicaly active bacteria, Geobacter bremensis R4 on different carbon anode.</title>
        <authorList>
            <person name="Meng L."/>
            <person name="Yoshida N."/>
        </authorList>
    </citation>
    <scope>NUCLEOTIDE SEQUENCE [LARGE SCALE GENOMIC DNA]</scope>
    <source>
        <strain evidence="5 6">R4</strain>
    </source>
</reference>
<evidence type="ECO:0000256" key="3">
    <source>
        <dbReference type="ARBA" id="ARBA00023014"/>
    </source>
</evidence>
<keyword evidence="6" id="KW-1185">Reference proteome</keyword>
<dbReference type="Proteomes" id="UP000515472">
    <property type="component" value="Chromosome"/>
</dbReference>
<evidence type="ECO:0000313" key="6">
    <source>
        <dbReference type="Proteomes" id="UP000515472"/>
    </source>
</evidence>
<dbReference type="Gene3D" id="1.10.1060.10">
    <property type="entry name" value="Alpha-helical ferredoxin"/>
    <property type="match status" value="1"/>
</dbReference>